<evidence type="ECO:0000256" key="3">
    <source>
        <dbReference type="ARBA" id="ARBA00022771"/>
    </source>
</evidence>
<dbReference type="FunFam" id="3.30.160.60:FF:000690">
    <property type="entry name" value="Zinc finger protein 354C"/>
    <property type="match status" value="1"/>
</dbReference>
<dbReference type="FunFam" id="3.30.160.60:FF:000557">
    <property type="entry name" value="zinc finger and SCAN domain-containing protein 29"/>
    <property type="match status" value="1"/>
</dbReference>
<dbReference type="PROSITE" id="PS00028">
    <property type="entry name" value="ZINC_FINGER_C2H2_1"/>
    <property type="match status" value="14"/>
</dbReference>
<feature type="compositionally biased region" description="Basic residues" evidence="6">
    <location>
        <begin position="1070"/>
        <end position="1085"/>
    </location>
</feature>
<feature type="region of interest" description="Disordered" evidence="6">
    <location>
        <begin position="184"/>
        <end position="203"/>
    </location>
</feature>
<dbReference type="GeneTree" id="ENSGT00940000154308"/>
<dbReference type="Ensembl" id="ENSPKIT00000033614.1">
    <property type="protein sequence ID" value="ENSPKIP00000009502.1"/>
    <property type="gene ID" value="ENSPKIG00000024594.1"/>
</dbReference>
<evidence type="ECO:0000256" key="4">
    <source>
        <dbReference type="ARBA" id="ARBA00022833"/>
    </source>
</evidence>
<feature type="compositionally biased region" description="Basic and acidic residues" evidence="6">
    <location>
        <begin position="1358"/>
        <end position="1376"/>
    </location>
</feature>
<keyword evidence="1" id="KW-0479">Metal-binding</keyword>
<dbReference type="SUPFAM" id="SSF57667">
    <property type="entry name" value="beta-beta-alpha zinc fingers"/>
    <property type="match status" value="9"/>
</dbReference>
<organism evidence="8 9">
    <name type="scientific">Paramormyrops kingsleyae</name>
    <dbReference type="NCBI Taxonomy" id="1676925"/>
    <lineage>
        <taxon>Eukaryota</taxon>
        <taxon>Metazoa</taxon>
        <taxon>Chordata</taxon>
        <taxon>Craniata</taxon>
        <taxon>Vertebrata</taxon>
        <taxon>Euteleostomi</taxon>
        <taxon>Actinopterygii</taxon>
        <taxon>Neopterygii</taxon>
        <taxon>Teleostei</taxon>
        <taxon>Osteoglossocephala</taxon>
        <taxon>Osteoglossomorpha</taxon>
        <taxon>Osteoglossiformes</taxon>
        <taxon>Mormyridae</taxon>
        <taxon>Paramormyrops</taxon>
    </lineage>
</organism>
<keyword evidence="3 5" id="KW-0863">Zinc-finger</keyword>
<dbReference type="SMART" id="SM00384">
    <property type="entry name" value="AT_hook"/>
    <property type="match status" value="5"/>
</dbReference>
<dbReference type="SMART" id="SM00355">
    <property type="entry name" value="ZnF_C2H2"/>
    <property type="match status" value="14"/>
</dbReference>
<dbReference type="Gene3D" id="3.30.160.60">
    <property type="entry name" value="Classic Zinc Finger"/>
    <property type="match status" value="10"/>
</dbReference>
<keyword evidence="4" id="KW-0862">Zinc</keyword>
<dbReference type="InterPro" id="IPR017956">
    <property type="entry name" value="AT_hook_DNA-bd_motif"/>
</dbReference>
<feature type="domain" description="C2H2-type" evidence="7">
    <location>
        <begin position="1571"/>
        <end position="1598"/>
    </location>
</feature>
<dbReference type="PANTHER" id="PTHR24408:SF58">
    <property type="entry name" value="TRANSCRIPTION FACTOR (TFIIIA), PUTATIVE (AFU_ORTHOLOGUE AFUA_1G05150)-RELATED"/>
    <property type="match status" value="1"/>
</dbReference>
<feature type="region of interest" description="Disordered" evidence="6">
    <location>
        <begin position="327"/>
        <end position="354"/>
    </location>
</feature>
<feature type="domain" description="C2H2-type" evidence="7">
    <location>
        <begin position="2245"/>
        <end position="2272"/>
    </location>
</feature>
<dbReference type="GO" id="GO:0043565">
    <property type="term" value="F:sequence-specific DNA binding"/>
    <property type="evidence" value="ECO:0007669"/>
    <property type="project" value="TreeGrafter"/>
</dbReference>
<proteinExistence type="predicted"/>
<feature type="compositionally biased region" description="Basic and acidic residues" evidence="6">
    <location>
        <begin position="98"/>
        <end position="112"/>
    </location>
</feature>
<feature type="compositionally biased region" description="Polar residues" evidence="6">
    <location>
        <begin position="1250"/>
        <end position="1264"/>
    </location>
</feature>
<feature type="compositionally biased region" description="Low complexity" evidence="6">
    <location>
        <begin position="35"/>
        <end position="49"/>
    </location>
</feature>
<evidence type="ECO:0000313" key="8">
    <source>
        <dbReference type="Ensembl" id="ENSPKIP00000009502.1"/>
    </source>
</evidence>
<feature type="compositionally biased region" description="Basic and acidic residues" evidence="6">
    <location>
        <begin position="930"/>
        <end position="939"/>
    </location>
</feature>
<feature type="region of interest" description="Disordered" evidence="6">
    <location>
        <begin position="496"/>
        <end position="516"/>
    </location>
</feature>
<feature type="domain" description="C2H2-type" evidence="7">
    <location>
        <begin position="1627"/>
        <end position="1654"/>
    </location>
</feature>
<feature type="domain" description="C2H2-type" evidence="7">
    <location>
        <begin position="1452"/>
        <end position="1479"/>
    </location>
</feature>
<feature type="region of interest" description="Disordered" evidence="6">
    <location>
        <begin position="1"/>
        <end position="145"/>
    </location>
</feature>
<dbReference type="FunFam" id="3.30.160.60:FF:000446">
    <property type="entry name" value="Zinc finger protein"/>
    <property type="match status" value="1"/>
</dbReference>
<dbReference type="Pfam" id="PF00096">
    <property type="entry name" value="zf-C2H2"/>
    <property type="match status" value="6"/>
</dbReference>
<feature type="domain" description="C2H2-type" evidence="7">
    <location>
        <begin position="1986"/>
        <end position="2015"/>
    </location>
</feature>
<feature type="domain" description="C2H2-type" evidence="7">
    <location>
        <begin position="1903"/>
        <end position="1930"/>
    </location>
</feature>
<feature type="compositionally biased region" description="Polar residues" evidence="6">
    <location>
        <begin position="940"/>
        <end position="959"/>
    </location>
</feature>
<feature type="region of interest" description="Disordered" evidence="6">
    <location>
        <begin position="2183"/>
        <end position="2225"/>
    </location>
</feature>
<dbReference type="InterPro" id="IPR013087">
    <property type="entry name" value="Znf_C2H2_type"/>
</dbReference>
<evidence type="ECO:0000256" key="5">
    <source>
        <dbReference type="PROSITE-ProRule" id="PRU00042"/>
    </source>
</evidence>
<keyword evidence="9" id="KW-1185">Reference proteome</keyword>
<reference evidence="8" key="1">
    <citation type="submission" date="2025-08" db="UniProtKB">
        <authorList>
            <consortium name="Ensembl"/>
        </authorList>
    </citation>
    <scope>IDENTIFICATION</scope>
</reference>
<feature type="compositionally biased region" description="Basic and acidic residues" evidence="6">
    <location>
        <begin position="1239"/>
        <end position="1248"/>
    </location>
</feature>
<evidence type="ECO:0000313" key="9">
    <source>
        <dbReference type="Proteomes" id="UP000261540"/>
    </source>
</evidence>
<evidence type="ECO:0000256" key="1">
    <source>
        <dbReference type="ARBA" id="ARBA00022723"/>
    </source>
</evidence>
<feature type="region of interest" description="Disordered" evidence="6">
    <location>
        <begin position="1354"/>
        <end position="1376"/>
    </location>
</feature>
<name>A0A3B3QS89_9TELE</name>
<feature type="domain" description="C2H2-type" evidence="7">
    <location>
        <begin position="1664"/>
        <end position="1691"/>
    </location>
</feature>
<feature type="domain" description="C2H2-type" evidence="7">
    <location>
        <begin position="1480"/>
        <end position="1507"/>
    </location>
</feature>
<dbReference type="GO" id="GO:0000981">
    <property type="term" value="F:DNA-binding transcription factor activity, RNA polymerase II-specific"/>
    <property type="evidence" value="ECO:0007669"/>
    <property type="project" value="TreeGrafter"/>
</dbReference>
<sequence length="2272" mass="257799">MLEEEEDFSFTSSEMGQKTVDEGDRTGKEFEEQTTDALTSASMTAAADSSDGHPNTDQQSPRHRRGRPKKIHDIKNQQFMRGEFSIVNVSLTNSPQRQHTDSERTLANERSSEQPLKGTADQDQKHRNTFSSSFTSANEQPVTSQSREIAVLIQNNSSPVSDMIHHVPVSDTERQYELSLEEQLNKDGRSEGEEQGTAQSLSSMSDLTWREMVKCKNSPALYHYTVAFDKSRTTLDKGDEKDKRDTQIAELTQVGNSVCVFSTDAKSTELTDQEELKLDTLQEVPKEENTGGCSLPDELKCLDPNFTIPKSVYEKTFQPVEEVVKEQMNRGVSPEPEVKHRRKVGRPPKRKRLMKTQDLQKVDQSLQLDPVQCFQGNSDMDTFDKSKMNVKPLEIIKSEAALKPKPSGVSYFDACQIQTYKTSVKNEGSQQIISMNIKPQRKVGRPRKKCIIPSVERTGVVEHNGCNALVEESINYSPQSLLGRKFLGKVGICSEEQNKSKEQQTQKTPLEVSSQEQSVRRISEKNAMHKEKFNTLMMNPGEIQEDMQVTGKEKKASTQGLRGLKDTDELNPNGPLFQKPTQCSHQKNTLTEMKKGRKVVQKYLPSPQNVFELQTQSASEQGTKIVHVDRSKQFSDQGRQSKDMKIQDLTDNLEIPQQCLMLSQSTDLIQETHSNMKEGVKEVNTACEELGKAGKILTGFKDSSEAVKFKRKIGRTSKLRKTVTTETKTKQLAKCKFLGRKRKPPKIDIKIEETYHPDLSDFSLENPVAFQQSLSKTTKSNSIISTGENPLNIWNKQRKARKIKPVMVQMESVHPHGTDGICKINRCLSVPQNLTTPEHKPKCIPCSPDVTSDMIERTHNIVNMKGQGETEMSQTSHSSVNSMPQLHQVDTPNKYILSSQDTAKTFNVSPVQVPRKRGRPRKNLIILDQESEKEAKTETDPNSSVADQSPPLSKASYSKSPEMGVSYLDLSKLSPKKTCKVDRRRKRFRNQKALPGLESTLDKLFETVTQTADTEIEGVPQKHSKGLNVESVLQNARETKAWQLCQVDTNLVSMVQQHIKFNSAHEFRKQPRKGVGSRKRRKRKRSWWDDRGKTKCEPLETNFELMLKTDEDKTAIEKMKESVTIEKISSKPLDECVNMNHPEFHAASDSITQTQFVTEEPKTDGEILAVVQSDGRTNINAQQETDAGNILHENQDNFNIHKKFTENQVTNDSTLGNQIQISSSGNDIGKSLEVMSPESCKKTMDKLSAEITQGKTSSDSQSETEASDMDAKTMQCEEIGTSEVTIPEPREISENSRKEAEQIPIHGIEPKEGGALTLTSIKKFKGDESDILHLVSTESTIQIPFDSKSLEAVNGKNTSHEHVLSNPSDEKAAREDLSSQTLFSNLFQNQNTVEENVNELQQSDQYLEDKRSRTITEDNLAEKILEEASPTSNSSKPRGPGRPPKYQGKKAIECHYCGRFFHYISSYIIHRRIHTGERPYNCQECGKTFAQRSNLNTHRKIHNMSESLQCPYCDNRFTDRDKLLEHCKTHTKGLDKADFIEKLEQEGIRIKTQHKSNSASSTITPTDAKPHVCEFCGKRFCFISMLKIHLRVHSGEKPYTCKVCGKAFSQACSLYAHEKIHWSVKPYVCTMCGKGFAQLGTLKTHLCQHKIENHLEKVKTPITFQCHICEKRFGLRHQYNLHMRTHTDVQSYTCLACGEKVSDLNVHHQSCIELGGEQALAEDGGTNSPVCQVSEKSQYQYSQHFQSQPLQHSEVKSYQYQPQPLQPQYEDYQKTRADISYPQVQNYKPFHMKKGNHSSQTYPIVIDSSTRQTEISNLEYLQQYSLSRYCCFQLQRYNHKSNPRKYLCPHCGRLFRHLGRLRAHMLTHIRGQTYTCGHCGRVLENWNKFWLHQRVHKQQQGRFFCSTCGQGFRFTGLYKQHLEEHTKQQAYGCPLSPCTSSHEESLKTHQREWHNSYKPCRCSICGKGFLHQRNLERHLLIKHSAHSCSCSLCNISFSYPDELQIHLKTHATPNNHVPAVSSQPVLLPYRCAECKTSFRTLNLLFSHQLCHSSSNSTKAWHTRKIVGQQHQKQLSYRCKHTTAPFVHPEISSLNSLHTRRQNFYSCKDTISVPITHHISSTICQDSSNVSHSIPPLDLLSQEGGTKIGSPPNIHPLADDTCLTQTVPSPMVPFSETQTENFHFHTQTSTSIRPSTLQQISQAQRDPQKKQISHTSKPLHTSEMSTRIIRRVLSSSDENQEDEDSFDCAECGAQFGDVPGLYEHYLQHARGEV</sequence>
<feature type="compositionally biased region" description="Basic residues" evidence="6">
    <location>
        <begin position="339"/>
        <end position="354"/>
    </location>
</feature>
<feature type="domain" description="C2H2-type" evidence="7">
    <location>
        <begin position="1960"/>
        <end position="1988"/>
    </location>
</feature>
<feature type="domain" description="C2H2-type" evidence="7">
    <location>
        <begin position="1599"/>
        <end position="1626"/>
    </location>
</feature>
<accession>A0A3B3QS89</accession>
<evidence type="ECO:0000259" key="7">
    <source>
        <dbReference type="PROSITE" id="PS50157"/>
    </source>
</evidence>
<dbReference type="GO" id="GO:0008270">
    <property type="term" value="F:zinc ion binding"/>
    <property type="evidence" value="ECO:0007669"/>
    <property type="project" value="UniProtKB-KW"/>
</dbReference>
<protein>
    <recommendedName>
        <fullName evidence="7">C2H2-type domain-containing protein</fullName>
    </recommendedName>
</protein>
<dbReference type="InterPro" id="IPR036236">
    <property type="entry name" value="Znf_C2H2_sf"/>
</dbReference>
<feature type="domain" description="C2H2-type" evidence="7">
    <location>
        <begin position="1846"/>
        <end position="1873"/>
    </location>
</feature>
<dbReference type="FunFam" id="3.30.160.60:FF:000671">
    <property type="entry name" value="Zinc finger protein 26"/>
    <property type="match status" value="1"/>
</dbReference>
<reference evidence="8" key="2">
    <citation type="submission" date="2025-09" db="UniProtKB">
        <authorList>
            <consortium name="Ensembl"/>
        </authorList>
    </citation>
    <scope>IDENTIFICATION</scope>
</reference>
<feature type="compositionally biased region" description="Polar residues" evidence="6">
    <location>
        <begin position="129"/>
        <end position="145"/>
    </location>
</feature>
<evidence type="ECO:0000256" key="6">
    <source>
        <dbReference type="SAM" id="MobiDB-lite"/>
    </source>
</evidence>
<dbReference type="Proteomes" id="UP000261540">
    <property type="component" value="Unplaced"/>
</dbReference>
<feature type="compositionally biased region" description="Basic residues" evidence="6">
    <location>
        <begin position="61"/>
        <end position="72"/>
    </location>
</feature>
<feature type="region of interest" description="Disordered" evidence="6">
    <location>
        <begin position="1239"/>
        <end position="1277"/>
    </location>
</feature>
<dbReference type="GO" id="GO:0005634">
    <property type="term" value="C:nucleus"/>
    <property type="evidence" value="ECO:0007669"/>
    <property type="project" value="TreeGrafter"/>
</dbReference>
<feature type="domain" description="C2H2-type" evidence="7">
    <location>
        <begin position="1508"/>
        <end position="1531"/>
    </location>
</feature>
<keyword evidence="2" id="KW-0677">Repeat</keyword>
<feature type="compositionally biased region" description="Polar residues" evidence="6">
    <location>
        <begin position="505"/>
        <end position="516"/>
    </location>
</feature>
<feature type="compositionally biased region" description="Basic and acidic residues" evidence="6">
    <location>
        <begin position="19"/>
        <end position="31"/>
    </location>
</feature>
<feature type="region of interest" description="Disordered" evidence="6">
    <location>
        <begin position="907"/>
        <end position="960"/>
    </location>
</feature>
<feature type="compositionally biased region" description="Polar residues" evidence="6">
    <location>
        <begin position="2212"/>
        <end position="2224"/>
    </location>
</feature>
<feature type="domain" description="C2H2-type" evidence="7">
    <location>
        <begin position="1874"/>
        <end position="1901"/>
    </location>
</feature>
<evidence type="ECO:0000256" key="2">
    <source>
        <dbReference type="ARBA" id="ARBA00022737"/>
    </source>
</evidence>
<dbReference type="PANTHER" id="PTHR24408">
    <property type="entry name" value="ZINC FINGER PROTEIN"/>
    <property type="match status" value="1"/>
</dbReference>
<feature type="region of interest" description="Disordered" evidence="6">
    <location>
        <begin position="1426"/>
        <end position="1447"/>
    </location>
</feature>
<feature type="compositionally biased region" description="Polar residues" evidence="6">
    <location>
        <begin position="87"/>
        <end position="97"/>
    </location>
</feature>
<feature type="region of interest" description="Disordered" evidence="6">
    <location>
        <begin position="1066"/>
        <end position="1089"/>
    </location>
</feature>
<feature type="compositionally biased region" description="Polar residues" evidence="6">
    <location>
        <begin position="2183"/>
        <end position="2204"/>
    </location>
</feature>
<dbReference type="PROSITE" id="PS50157">
    <property type="entry name" value="ZINC_FINGER_C2H2_2"/>
    <property type="match status" value="14"/>
</dbReference>
<feature type="region of interest" description="Disordered" evidence="6">
    <location>
        <begin position="556"/>
        <end position="586"/>
    </location>
</feature>
<feature type="domain" description="C2H2-type" evidence="7">
    <location>
        <begin position="2029"/>
        <end position="2056"/>
    </location>
</feature>